<name>A0A1E4SGA1_9ASCO</name>
<organism evidence="1 2">
    <name type="scientific">Suhomyces tanzawaensis NRRL Y-17324</name>
    <dbReference type="NCBI Taxonomy" id="984487"/>
    <lineage>
        <taxon>Eukaryota</taxon>
        <taxon>Fungi</taxon>
        <taxon>Dikarya</taxon>
        <taxon>Ascomycota</taxon>
        <taxon>Saccharomycotina</taxon>
        <taxon>Pichiomycetes</taxon>
        <taxon>Debaryomycetaceae</taxon>
        <taxon>Suhomyces</taxon>
    </lineage>
</organism>
<dbReference type="AlphaFoldDB" id="A0A1E4SGA1"/>
<gene>
    <name evidence="1" type="ORF">CANTADRAFT_90835</name>
</gene>
<evidence type="ECO:0000313" key="1">
    <source>
        <dbReference type="EMBL" id="ODV78506.1"/>
    </source>
</evidence>
<protein>
    <submittedName>
        <fullName evidence="1">Uncharacterized protein</fullName>
    </submittedName>
</protein>
<proteinExistence type="predicted"/>
<sequence length="88" mass="10131">MWPSEPQLVVGYVRLLGQLGNPCWEILIGDSEPTAAHTCGTRQFLYSEDFPGCPYHPRYRGERPDIFRSSNCQVHVSRLRKHPNKTTM</sequence>
<dbReference type="EMBL" id="KV453913">
    <property type="protein sequence ID" value="ODV78506.1"/>
    <property type="molecule type" value="Genomic_DNA"/>
</dbReference>
<reference evidence="2" key="1">
    <citation type="submission" date="2016-05" db="EMBL/GenBank/DDBJ databases">
        <title>Comparative genomics of biotechnologically important yeasts.</title>
        <authorList>
            <consortium name="DOE Joint Genome Institute"/>
            <person name="Riley R."/>
            <person name="Haridas S."/>
            <person name="Wolfe K.H."/>
            <person name="Lopes M.R."/>
            <person name="Hittinger C.T."/>
            <person name="Goker M."/>
            <person name="Salamov A."/>
            <person name="Wisecaver J."/>
            <person name="Long T.M."/>
            <person name="Aerts A.L."/>
            <person name="Barry K."/>
            <person name="Choi C."/>
            <person name="Clum A."/>
            <person name="Coughlan A.Y."/>
            <person name="Deshpande S."/>
            <person name="Douglass A.P."/>
            <person name="Hanson S.J."/>
            <person name="Klenk H.-P."/>
            <person name="Labutti K."/>
            <person name="Lapidus A."/>
            <person name="Lindquist E."/>
            <person name="Lipzen A."/>
            <person name="Meier-Kolthoff J.P."/>
            <person name="Ohm R.A."/>
            <person name="Otillar R.P."/>
            <person name="Pangilinan J."/>
            <person name="Peng Y."/>
            <person name="Rokas A."/>
            <person name="Rosa C.A."/>
            <person name="Scheuner C."/>
            <person name="Sibirny A.A."/>
            <person name="Slot J.C."/>
            <person name="Stielow J.B."/>
            <person name="Sun H."/>
            <person name="Kurtzman C.P."/>
            <person name="Blackwell M."/>
            <person name="Grigoriev I.V."/>
            <person name="Jeffries T.W."/>
        </authorList>
    </citation>
    <scope>NUCLEOTIDE SEQUENCE [LARGE SCALE GENOMIC DNA]</scope>
    <source>
        <strain evidence="2">NRRL Y-17324</strain>
    </source>
</reference>
<accession>A0A1E4SGA1</accession>
<dbReference type="Proteomes" id="UP000094285">
    <property type="component" value="Unassembled WGS sequence"/>
</dbReference>
<evidence type="ECO:0000313" key="2">
    <source>
        <dbReference type="Proteomes" id="UP000094285"/>
    </source>
</evidence>
<dbReference type="RefSeq" id="XP_020063628.1">
    <property type="nucleotide sequence ID" value="XM_020211743.1"/>
</dbReference>
<keyword evidence="2" id="KW-1185">Reference proteome</keyword>
<dbReference type="GeneID" id="30985879"/>